<gene>
    <name evidence="2" type="ORF">WH159_09375</name>
</gene>
<reference evidence="2 3" key="1">
    <citation type="submission" date="2023-12" db="EMBL/GenBank/DDBJ databases">
        <title>Gut-associated functions are favored during microbiome assembly across C. elegans life.</title>
        <authorList>
            <person name="Zimmermann J."/>
        </authorList>
    </citation>
    <scope>NUCLEOTIDE SEQUENCE [LARGE SCALE GENOMIC DNA]</scope>
    <source>
        <strain evidence="2 3">JUb134</strain>
    </source>
</reference>
<evidence type="ECO:0000259" key="1">
    <source>
        <dbReference type="Pfam" id="PF13400"/>
    </source>
</evidence>
<feature type="domain" description="Putative Flp pilus-assembly TadG-like N-terminal" evidence="1">
    <location>
        <begin position="25"/>
        <end position="70"/>
    </location>
</feature>
<evidence type="ECO:0000313" key="3">
    <source>
        <dbReference type="Proteomes" id="UP001380365"/>
    </source>
</evidence>
<evidence type="ECO:0000313" key="2">
    <source>
        <dbReference type="EMBL" id="MEJ5094748.1"/>
    </source>
</evidence>
<sequence>MKKRLPKRRAGARPFLSALARDVRGNTLMLVAAALIPLMAMIGSGVDMARGYMAQDQLQQACDAGVLAARRLLSGSQLTDAVNNEAKAYFNFNFPQGTYDAAAFTPVVTVPKLGTVRMTASTTIPTAIMGILGFKTMALSASCSATQDFVSTDIMLVLDMSGSMNCPPGQAGACNEVEQPGSKMAALRSAATSLYDTLAGAQNQLHANSLRLRYGFVPYNGTVNVGRILYAKNPDYIRGPTYPYQTRVWVPTTRTTTSFRSESDCAALGGTWSRFFLSLGYCTYQEVTGGAWSYGQYPVDVSRYVTGATVTVPTQTNGSTARWAGCIEERKTNNVTINGGSGTTAPADAWDLDVTRIPNSDDSRWGPWWPEVEFGRDATAQRTRSDYCASEASRLTEYYNNKQGFTNYLANLKPLGSTYHDIGMIWGARFIASEGIFAGPAETNDQFTADNPSKIRGFSVRKYLIFMTDGDLSPTLDEYSSYGIENLDKRVLGSAAVTGTNQVNRHLQRFRMACNAAKGQNIDVWVIAFSTTLTSEMQNCASSPSQAAGISTSADLIAKFQEIGSKIGSLRLSQ</sequence>
<dbReference type="InterPro" id="IPR036465">
    <property type="entry name" value="vWFA_dom_sf"/>
</dbReference>
<comment type="caution">
    <text evidence="2">The sequence shown here is derived from an EMBL/GenBank/DDBJ whole genome shotgun (WGS) entry which is preliminary data.</text>
</comment>
<dbReference type="Pfam" id="PF13400">
    <property type="entry name" value="Tad"/>
    <property type="match status" value="1"/>
</dbReference>
<dbReference type="SUPFAM" id="SSF53300">
    <property type="entry name" value="vWA-like"/>
    <property type="match status" value="1"/>
</dbReference>
<dbReference type="RefSeq" id="WP_132883532.1">
    <property type="nucleotide sequence ID" value="NZ_JBBGZA010000001.1"/>
</dbReference>
<proteinExistence type="predicted"/>
<organism evidence="2 3">
    <name type="scientific">Sphingomonas molluscorum</name>
    <dbReference type="NCBI Taxonomy" id="418184"/>
    <lineage>
        <taxon>Bacteria</taxon>
        <taxon>Pseudomonadati</taxon>
        <taxon>Pseudomonadota</taxon>
        <taxon>Alphaproteobacteria</taxon>
        <taxon>Sphingomonadales</taxon>
        <taxon>Sphingomonadaceae</taxon>
        <taxon>Sphingomonas</taxon>
    </lineage>
</organism>
<accession>A0ABU8Q618</accession>
<protein>
    <submittedName>
        <fullName evidence="2">TadE/TadG family type IV pilus assembly protein</fullName>
    </submittedName>
</protein>
<name>A0ABU8Q618_9SPHN</name>
<dbReference type="Proteomes" id="UP001380365">
    <property type="component" value="Unassembled WGS sequence"/>
</dbReference>
<keyword evidence="3" id="KW-1185">Reference proteome</keyword>
<dbReference type="Gene3D" id="3.40.50.410">
    <property type="entry name" value="von Willebrand factor, type A domain"/>
    <property type="match status" value="2"/>
</dbReference>
<dbReference type="InterPro" id="IPR028087">
    <property type="entry name" value="Tad_N"/>
</dbReference>
<dbReference type="EMBL" id="JBBGZA010000001">
    <property type="protein sequence ID" value="MEJ5094748.1"/>
    <property type="molecule type" value="Genomic_DNA"/>
</dbReference>